<protein>
    <submittedName>
        <fullName evidence="2">MbtH family NRPS accessory protein</fullName>
    </submittedName>
</protein>
<proteinExistence type="predicted"/>
<dbReference type="InterPro" id="IPR037407">
    <property type="entry name" value="MLP_fam"/>
</dbReference>
<dbReference type="PANTHER" id="PTHR38444:SF1">
    <property type="entry name" value="ENTEROBACTIN BIOSYNTHESIS PROTEIN YBDZ"/>
    <property type="match status" value="1"/>
</dbReference>
<dbReference type="Gene3D" id="3.90.820.10">
    <property type="entry name" value="Structural Genomics, Unknown Function 30-nov-00 1gh9 Mol_id"/>
    <property type="match status" value="1"/>
</dbReference>
<feature type="domain" description="MbtH-like" evidence="1">
    <location>
        <begin position="1"/>
        <end position="48"/>
    </location>
</feature>
<dbReference type="Pfam" id="PF03621">
    <property type="entry name" value="MbtH"/>
    <property type="match status" value="1"/>
</dbReference>
<dbReference type="Proteomes" id="UP001431963">
    <property type="component" value="Unassembled WGS sequence"/>
</dbReference>
<evidence type="ECO:0000313" key="2">
    <source>
        <dbReference type="EMBL" id="MEH7829986.1"/>
    </source>
</evidence>
<reference evidence="2" key="1">
    <citation type="submission" date="2024-02" db="EMBL/GenBank/DDBJ databases">
        <title>Genome sequences of strain Gemmobacter sp. JM10B15.</title>
        <authorList>
            <person name="Zhang M."/>
        </authorList>
    </citation>
    <scope>NUCLEOTIDE SEQUENCE</scope>
    <source>
        <strain evidence="2">JM10B15</strain>
    </source>
</reference>
<keyword evidence="3" id="KW-1185">Reference proteome</keyword>
<dbReference type="PANTHER" id="PTHR38444">
    <property type="entry name" value="ENTEROBACTIN BIOSYNTHESIS PROTEIN YBDZ"/>
    <property type="match status" value="1"/>
</dbReference>
<comment type="caution">
    <text evidence="2">The sequence shown here is derived from an EMBL/GenBank/DDBJ whole genome shotgun (WGS) entry which is preliminary data.</text>
</comment>
<name>A0ABU8BZ69_9RHOB</name>
<evidence type="ECO:0000259" key="1">
    <source>
        <dbReference type="SMART" id="SM00923"/>
    </source>
</evidence>
<sequence length="71" mass="8210">MTNEPEYLVVVNHEEQYSIWPADKEIPLGWQAEGMRGDKAACLDHINTVWTDMRPKSLREAMEREGLPRGI</sequence>
<dbReference type="InterPro" id="IPR005153">
    <property type="entry name" value="MbtH-like_dom"/>
</dbReference>
<dbReference type="RefSeq" id="WP_335425013.1">
    <property type="nucleotide sequence ID" value="NZ_JBALHR010000015.1"/>
</dbReference>
<accession>A0ABU8BZ69</accession>
<dbReference type="InterPro" id="IPR038020">
    <property type="entry name" value="MbtH-like_sf"/>
</dbReference>
<gene>
    <name evidence="2" type="ORF">V6590_17685</name>
</gene>
<evidence type="ECO:0000313" key="3">
    <source>
        <dbReference type="Proteomes" id="UP001431963"/>
    </source>
</evidence>
<dbReference type="SUPFAM" id="SSF160582">
    <property type="entry name" value="MbtH-like"/>
    <property type="match status" value="1"/>
</dbReference>
<dbReference type="SMART" id="SM00923">
    <property type="entry name" value="MbtH"/>
    <property type="match status" value="1"/>
</dbReference>
<organism evidence="2 3">
    <name type="scientific">Gemmobacter denitrificans</name>
    <dbReference type="NCBI Taxonomy" id="3123040"/>
    <lineage>
        <taxon>Bacteria</taxon>
        <taxon>Pseudomonadati</taxon>
        <taxon>Pseudomonadota</taxon>
        <taxon>Alphaproteobacteria</taxon>
        <taxon>Rhodobacterales</taxon>
        <taxon>Paracoccaceae</taxon>
        <taxon>Gemmobacter</taxon>
    </lineage>
</organism>
<dbReference type="EMBL" id="JBALHR010000015">
    <property type="protein sequence ID" value="MEH7829986.1"/>
    <property type="molecule type" value="Genomic_DNA"/>
</dbReference>